<dbReference type="InterPro" id="IPR013986">
    <property type="entry name" value="DExx_box_DNA_helicase_dom_sf"/>
</dbReference>
<keyword evidence="3 11" id="KW-0378">Hydrolase</keyword>
<organism evidence="14 15">
    <name type="scientific">Ohessyouella blattaphilus</name>
    <dbReference type="NCBI Taxonomy" id="2949333"/>
    <lineage>
        <taxon>Bacteria</taxon>
        <taxon>Bacillati</taxon>
        <taxon>Bacillota</taxon>
        <taxon>Clostridia</taxon>
        <taxon>Lachnospirales</taxon>
        <taxon>Lachnospiraceae</taxon>
        <taxon>Ohessyouella</taxon>
    </lineage>
</organism>
<dbReference type="Gene3D" id="1.10.10.160">
    <property type="match status" value="1"/>
</dbReference>
<dbReference type="EC" id="5.6.2.4" evidence="9"/>
<keyword evidence="2 11" id="KW-0547">Nucleotide-binding</keyword>
<accession>A0ABT1EFJ1</accession>
<proteinExistence type="inferred from homology"/>
<evidence type="ECO:0000256" key="7">
    <source>
        <dbReference type="ARBA" id="ARBA00023235"/>
    </source>
</evidence>
<comment type="caution">
    <text evidence="14">The sequence shown here is derived from an EMBL/GenBank/DDBJ whole genome shotgun (WGS) entry which is preliminary data.</text>
</comment>
<dbReference type="PROSITE" id="PS51217">
    <property type="entry name" value="UVRD_HELICASE_CTER"/>
    <property type="match status" value="1"/>
</dbReference>
<evidence type="ECO:0000256" key="5">
    <source>
        <dbReference type="ARBA" id="ARBA00022840"/>
    </source>
</evidence>
<feature type="binding site" evidence="11">
    <location>
        <begin position="22"/>
        <end position="29"/>
    </location>
    <ligand>
        <name>ATP</name>
        <dbReference type="ChEBI" id="CHEBI:30616"/>
    </ligand>
</feature>
<comment type="similarity">
    <text evidence="1">Belongs to the helicase family. UvrD subfamily.</text>
</comment>
<feature type="domain" description="UvrD-like helicase ATP-binding" evidence="12">
    <location>
        <begin position="1"/>
        <end position="278"/>
    </location>
</feature>
<dbReference type="Pfam" id="PF13361">
    <property type="entry name" value="UvrD_C"/>
    <property type="match status" value="1"/>
</dbReference>
<evidence type="ECO:0000256" key="4">
    <source>
        <dbReference type="ARBA" id="ARBA00022806"/>
    </source>
</evidence>
<evidence type="ECO:0000313" key="15">
    <source>
        <dbReference type="Proteomes" id="UP001523565"/>
    </source>
</evidence>
<keyword evidence="5 11" id="KW-0067">ATP-binding</keyword>
<gene>
    <name evidence="14" type="ORF">NK118_04340</name>
</gene>
<comment type="catalytic activity">
    <reaction evidence="10">
        <text>ATP + H2O = ADP + phosphate + H(+)</text>
        <dbReference type="Rhea" id="RHEA:13065"/>
        <dbReference type="ChEBI" id="CHEBI:15377"/>
        <dbReference type="ChEBI" id="CHEBI:15378"/>
        <dbReference type="ChEBI" id="CHEBI:30616"/>
        <dbReference type="ChEBI" id="CHEBI:43474"/>
        <dbReference type="ChEBI" id="CHEBI:456216"/>
        <dbReference type="EC" id="5.6.2.4"/>
    </reaction>
</comment>
<feature type="domain" description="UvrD-like helicase C-terminal" evidence="13">
    <location>
        <begin position="279"/>
        <end position="539"/>
    </location>
</feature>
<dbReference type="InterPro" id="IPR027417">
    <property type="entry name" value="P-loop_NTPase"/>
</dbReference>
<evidence type="ECO:0000259" key="12">
    <source>
        <dbReference type="PROSITE" id="PS51198"/>
    </source>
</evidence>
<comment type="catalytic activity">
    <reaction evidence="8">
        <text>Couples ATP hydrolysis with the unwinding of duplex DNA by translocating in the 3'-5' direction.</text>
        <dbReference type="EC" id="5.6.2.4"/>
    </reaction>
</comment>
<evidence type="ECO:0000256" key="6">
    <source>
        <dbReference type="ARBA" id="ARBA00023125"/>
    </source>
</evidence>
<reference evidence="14 15" key="1">
    <citation type="journal article" date="2022" name="Genome Biol. Evol.">
        <title>Host diet, physiology and behaviors set the stage for Lachnospiraceae cladogenesis.</title>
        <authorList>
            <person name="Vera-Ponce De Leon A."/>
            <person name="Schneider M."/>
            <person name="Jahnes B.C."/>
            <person name="Sadowski V."/>
            <person name="Camuy-Velez L.A."/>
            <person name="Duan J."/>
            <person name="Sabree Z.L."/>
        </authorList>
    </citation>
    <scope>NUCLEOTIDE SEQUENCE [LARGE SCALE GENOMIC DNA]</scope>
    <source>
        <strain evidence="14 15">PAL227</strain>
    </source>
</reference>
<evidence type="ECO:0000256" key="2">
    <source>
        <dbReference type="ARBA" id="ARBA00022741"/>
    </source>
</evidence>
<evidence type="ECO:0000259" key="13">
    <source>
        <dbReference type="PROSITE" id="PS51217"/>
    </source>
</evidence>
<evidence type="ECO:0000256" key="1">
    <source>
        <dbReference type="ARBA" id="ARBA00009922"/>
    </source>
</evidence>
<evidence type="ECO:0000256" key="9">
    <source>
        <dbReference type="ARBA" id="ARBA00034808"/>
    </source>
</evidence>
<evidence type="ECO:0000256" key="11">
    <source>
        <dbReference type="PROSITE-ProRule" id="PRU00560"/>
    </source>
</evidence>
<evidence type="ECO:0000256" key="10">
    <source>
        <dbReference type="ARBA" id="ARBA00048988"/>
    </source>
</evidence>
<keyword evidence="7" id="KW-0413">Isomerase</keyword>
<evidence type="ECO:0000256" key="3">
    <source>
        <dbReference type="ARBA" id="ARBA00022801"/>
    </source>
</evidence>
<dbReference type="Gene3D" id="1.10.486.10">
    <property type="entry name" value="PCRA, domain 4"/>
    <property type="match status" value="1"/>
</dbReference>
<dbReference type="InterPro" id="IPR014016">
    <property type="entry name" value="UvrD-like_ATP-bd"/>
</dbReference>
<dbReference type="CDD" id="cd17932">
    <property type="entry name" value="DEXQc_UvrD"/>
    <property type="match status" value="1"/>
</dbReference>
<dbReference type="Proteomes" id="UP001523565">
    <property type="component" value="Unassembled WGS sequence"/>
</dbReference>
<sequence>MVFNNEQRNALTYGEGPCMVLAGPGSGKTFTIAARVGYLIERLEVRPEEILVVTFSKMASLEMKNRFQEMTDYRYGGVSFGTFHGIFYGILKWAGVIKGDALLKEFEKQELIRETLKNVEIPESEVIDEDLGESLLGAISKVKNELKHLEELEEVRISGIPLKEVYEQYEELKGKQGKIDFEDMIHLCYELFTQKKDVLKLWQKRFKYILVDEFQDVNKAQYELIKLLALPENNLFIVGDDDQSIYRFRGATPHIMEQFTKDFKGCKQLLLNVNYRSTGFIVGSAARVIKKNKQRFKKEIKALKESPETVHVQEVADVNEEAEYVAALIKEQLASDVPAKEIAVLYRTGMEALVVAELLQKADIPICYKDTLPNLYSHFILKDFLSYLRLAGKEYKRVHFYRIMNKPLRYLSKQCVKAEAFTPAEIETYYQDKEYMVNRVSTLFWDLKMIADKPPYLALDYIYNKMGYKDYLKEHGAKYMVSFSKLEEVVQEALEQAKGFTTIAEWCQMAEEMGQAKRNESQTSENEGVVLSSYHRAKGLEYDTVILLRSNEGVIPHRKASSVEAIEEERRLFYVGMTRAKRKLVITYVQEKNGKAISPSRFVQDLLISS</sequence>
<keyword evidence="4 11" id="KW-0347">Helicase</keyword>
<name>A0ABT1EFJ1_9FIRM</name>
<dbReference type="GO" id="GO:0004386">
    <property type="term" value="F:helicase activity"/>
    <property type="evidence" value="ECO:0007669"/>
    <property type="project" value="UniProtKB-KW"/>
</dbReference>
<dbReference type="EMBL" id="JAMZFV010000003">
    <property type="protein sequence ID" value="MCP1109477.1"/>
    <property type="molecule type" value="Genomic_DNA"/>
</dbReference>
<dbReference type="SUPFAM" id="SSF52540">
    <property type="entry name" value="P-loop containing nucleoside triphosphate hydrolases"/>
    <property type="match status" value="1"/>
</dbReference>
<dbReference type="PANTHER" id="PTHR11070">
    <property type="entry name" value="UVRD / RECB / PCRA DNA HELICASE FAMILY MEMBER"/>
    <property type="match status" value="1"/>
</dbReference>
<evidence type="ECO:0000313" key="14">
    <source>
        <dbReference type="EMBL" id="MCP1109477.1"/>
    </source>
</evidence>
<dbReference type="Gene3D" id="3.40.50.300">
    <property type="entry name" value="P-loop containing nucleotide triphosphate hydrolases"/>
    <property type="match status" value="2"/>
</dbReference>
<dbReference type="InterPro" id="IPR014017">
    <property type="entry name" value="DNA_helicase_UvrD-like_C"/>
</dbReference>
<dbReference type="PROSITE" id="PS51198">
    <property type="entry name" value="UVRD_HELICASE_ATP_BIND"/>
    <property type="match status" value="1"/>
</dbReference>
<protein>
    <recommendedName>
        <fullName evidence="9">DNA 3'-5' helicase</fullName>
        <ecNumber evidence="9">5.6.2.4</ecNumber>
    </recommendedName>
</protein>
<evidence type="ECO:0000256" key="8">
    <source>
        <dbReference type="ARBA" id="ARBA00034617"/>
    </source>
</evidence>
<dbReference type="PANTHER" id="PTHR11070:SF2">
    <property type="entry name" value="ATP-DEPENDENT DNA HELICASE SRS2"/>
    <property type="match status" value="1"/>
</dbReference>
<dbReference type="RefSeq" id="WP_262068385.1">
    <property type="nucleotide sequence ID" value="NZ_JAMXOC010000003.1"/>
</dbReference>
<keyword evidence="6" id="KW-0238">DNA-binding</keyword>
<dbReference type="Pfam" id="PF00580">
    <property type="entry name" value="UvrD-helicase"/>
    <property type="match status" value="1"/>
</dbReference>
<dbReference type="InterPro" id="IPR000212">
    <property type="entry name" value="DNA_helicase_UvrD/REP"/>
</dbReference>
<keyword evidence="15" id="KW-1185">Reference proteome</keyword>